<dbReference type="EMBL" id="CP046072">
    <property type="protein sequence ID" value="QSZ41166.1"/>
    <property type="molecule type" value="Genomic_DNA"/>
</dbReference>
<reference evidence="4" key="1">
    <citation type="submission" date="2019-11" db="EMBL/GenBank/DDBJ databases">
        <authorList>
            <person name="Kojima H."/>
        </authorList>
    </citation>
    <scope>NUCLEOTIDE SEQUENCE</scope>
    <source>
        <strain evidence="4">H1576</strain>
    </source>
</reference>
<proteinExistence type="predicted"/>
<keyword evidence="5" id="KW-1185">Reference proteome</keyword>
<feature type="domain" description="CheW-like" evidence="3">
    <location>
        <begin position="12"/>
        <end position="164"/>
    </location>
</feature>
<dbReference type="Gene3D" id="3.40.50.2300">
    <property type="match status" value="1"/>
</dbReference>
<dbReference type="Proteomes" id="UP000671852">
    <property type="component" value="Chromosome"/>
</dbReference>
<feature type="domain" description="Response regulatory" evidence="2">
    <location>
        <begin position="182"/>
        <end position="308"/>
    </location>
</feature>
<dbReference type="KEGG" id="saqt:GJV85_03240"/>
<dbReference type="GO" id="GO:0006935">
    <property type="term" value="P:chemotaxis"/>
    <property type="evidence" value="ECO:0007669"/>
    <property type="project" value="InterPro"/>
</dbReference>
<dbReference type="PANTHER" id="PTHR47233">
    <property type="entry name" value="CHEMOTAXIS PROTEIN CHEV"/>
    <property type="match status" value="1"/>
</dbReference>
<dbReference type="InterPro" id="IPR011006">
    <property type="entry name" value="CheY-like_superfamily"/>
</dbReference>
<dbReference type="SUPFAM" id="SSF50341">
    <property type="entry name" value="CheW-like"/>
    <property type="match status" value="1"/>
</dbReference>
<name>A0A975GBY3_9BACT</name>
<reference evidence="4" key="2">
    <citation type="submission" date="2021-04" db="EMBL/GenBank/DDBJ databases">
        <title>Isolation and characterization of a novel species of the genus Sulfurimonas.</title>
        <authorList>
            <person name="Fukui M."/>
        </authorList>
    </citation>
    <scope>NUCLEOTIDE SEQUENCE</scope>
    <source>
        <strain evidence="4">H1576</strain>
    </source>
</reference>
<evidence type="ECO:0000313" key="4">
    <source>
        <dbReference type="EMBL" id="QSZ41166.1"/>
    </source>
</evidence>
<keyword evidence="1" id="KW-0597">Phosphoprotein</keyword>
<dbReference type="InterPro" id="IPR036061">
    <property type="entry name" value="CheW-like_dom_sf"/>
</dbReference>
<dbReference type="SMART" id="SM00448">
    <property type="entry name" value="REC"/>
    <property type="match status" value="1"/>
</dbReference>
<evidence type="ECO:0000313" key="5">
    <source>
        <dbReference type="Proteomes" id="UP000671852"/>
    </source>
</evidence>
<dbReference type="SUPFAM" id="SSF52172">
    <property type="entry name" value="CheY-like"/>
    <property type="match status" value="1"/>
</dbReference>
<dbReference type="Gene3D" id="2.30.30.40">
    <property type="entry name" value="SH3 Domains"/>
    <property type="match status" value="1"/>
</dbReference>
<evidence type="ECO:0000259" key="3">
    <source>
        <dbReference type="PROSITE" id="PS50851"/>
    </source>
</evidence>
<protein>
    <submittedName>
        <fullName evidence="4">Response regulator</fullName>
    </submittedName>
</protein>
<dbReference type="InterPro" id="IPR001789">
    <property type="entry name" value="Sig_transdc_resp-reg_receiver"/>
</dbReference>
<dbReference type="InterPro" id="IPR002545">
    <property type="entry name" value="CheW-lke_dom"/>
</dbReference>
<dbReference type="Gene3D" id="2.40.50.180">
    <property type="entry name" value="CheA-289, Domain 4"/>
    <property type="match status" value="1"/>
</dbReference>
<dbReference type="PANTHER" id="PTHR47233:SF3">
    <property type="entry name" value="CHEMOTAXIS PROTEIN CHEV"/>
    <property type="match status" value="1"/>
</dbReference>
<dbReference type="SMART" id="SM00260">
    <property type="entry name" value="CheW"/>
    <property type="match status" value="1"/>
</dbReference>
<dbReference type="AlphaFoldDB" id="A0A975GBY3"/>
<evidence type="ECO:0000259" key="2">
    <source>
        <dbReference type="PROSITE" id="PS50110"/>
    </source>
</evidence>
<dbReference type="GO" id="GO:0000160">
    <property type="term" value="P:phosphorelay signal transduction system"/>
    <property type="evidence" value="ECO:0007669"/>
    <property type="project" value="InterPro"/>
</dbReference>
<dbReference type="PIRSF" id="PIRSF002867">
    <property type="entry name" value="CheV"/>
    <property type="match status" value="1"/>
</dbReference>
<accession>A0A975GBY3</accession>
<organism evidence="4 5">
    <name type="scientific">Sulfurimonas aquatica</name>
    <dbReference type="NCBI Taxonomy" id="2672570"/>
    <lineage>
        <taxon>Bacteria</taxon>
        <taxon>Pseudomonadati</taxon>
        <taxon>Campylobacterota</taxon>
        <taxon>Epsilonproteobacteria</taxon>
        <taxon>Campylobacterales</taxon>
        <taxon>Sulfurimonadaceae</taxon>
        <taxon>Sulfurimonas</taxon>
    </lineage>
</organism>
<dbReference type="Pfam" id="PF00072">
    <property type="entry name" value="Response_reg"/>
    <property type="match status" value="1"/>
</dbReference>
<dbReference type="Pfam" id="PF01584">
    <property type="entry name" value="CheW"/>
    <property type="match status" value="1"/>
</dbReference>
<evidence type="ECO:0000256" key="1">
    <source>
        <dbReference type="PROSITE-ProRule" id="PRU00169"/>
    </source>
</evidence>
<gene>
    <name evidence="4" type="ORF">GJV85_03240</name>
</gene>
<sequence length="312" mass="34827">MDDRSLKVGSNEMELVDFRILKQEEDGVYEGIYGINVSKVREIIRVPFLTELPGTPEFIEGIFDLREVVIPVVNLAKWMGIKAPESAEKNSRVIITEFNNVLIGFVVHEAKRIRRINWNDIEPASFMSGGDSLDSNKITGVTKIEDDNVLLILDLESVVQDLGLYEPDVDSIPQEIERFSGLALVLDDSATARKIVKEALIKMGFSVVEAMDGEEGLSRLNEIYSTYGENIANNLKIIISDVEMPKMDGFHFASNVKADGRFNNIPIVFNSSISDHFSEGRGIDAGGEAYLVKFEASSFYNEVARVVRAHMK</sequence>
<dbReference type="PROSITE" id="PS50851">
    <property type="entry name" value="CHEW"/>
    <property type="match status" value="1"/>
</dbReference>
<dbReference type="InterPro" id="IPR024181">
    <property type="entry name" value="Chemotax_regulator_CheV"/>
</dbReference>
<feature type="modified residue" description="4-aspartylphosphate" evidence="1">
    <location>
        <position position="241"/>
    </location>
</feature>
<dbReference type="PROSITE" id="PS50110">
    <property type="entry name" value="RESPONSE_REGULATORY"/>
    <property type="match status" value="1"/>
</dbReference>
<dbReference type="RefSeq" id="WP_207562438.1">
    <property type="nucleotide sequence ID" value="NZ_CP046072.1"/>
</dbReference>